<organism evidence="1">
    <name type="scientific">Deinococcus sonorensis KR-87</name>
    <dbReference type="NCBI Taxonomy" id="694439"/>
    <lineage>
        <taxon>Bacteria</taxon>
        <taxon>Thermotogati</taxon>
        <taxon>Deinococcota</taxon>
        <taxon>Deinococci</taxon>
        <taxon>Deinococcales</taxon>
        <taxon>Deinococcaceae</taxon>
        <taxon>Deinococcus</taxon>
    </lineage>
</organism>
<proteinExistence type="predicted"/>
<reference evidence="1" key="1">
    <citation type="submission" date="2024-06" db="EMBL/GenBank/DDBJ databases">
        <title>Draft Genome Sequence of Deinococcus sonorensis Type Strain KR-87, a Biofilm Producing Representative of the Genus Deinococcus.</title>
        <authorList>
            <person name="Boren L.S."/>
            <person name="Grosso R.A."/>
            <person name="Hugenberg-Cox A.N."/>
            <person name="Hill J.T.E."/>
            <person name="Albert C.M."/>
            <person name="Tuohy J.M."/>
        </authorList>
    </citation>
    <scope>NUCLEOTIDE SEQUENCE</scope>
    <source>
        <strain evidence="1">KR-87</strain>
        <plasmid evidence="1">pDson04</plasmid>
    </source>
</reference>
<evidence type="ECO:0000313" key="1">
    <source>
        <dbReference type="EMBL" id="XBV83323.1"/>
    </source>
</evidence>
<dbReference type="AlphaFoldDB" id="A0AAU7U4E2"/>
<name>A0AAU7U4E2_9DEIO</name>
<protein>
    <submittedName>
        <fullName evidence="1">Uncharacterized protein</fullName>
    </submittedName>
</protein>
<dbReference type="EMBL" id="CP158296">
    <property type="protein sequence ID" value="XBV83323.1"/>
    <property type="molecule type" value="Genomic_DNA"/>
</dbReference>
<dbReference type="KEGG" id="dsc:ABOD76_00945"/>
<dbReference type="RefSeq" id="WP_350240731.1">
    <property type="nucleotide sequence ID" value="NZ_CP158296.1"/>
</dbReference>
<gene>
    <name evidence="1" type="ORF">ABOD76_00945</name>
</gene>
<sequence length="103" mass="10741">MMALLLGVIALMAVLTLTFLHAHSRPRRCRPLTAAERHQLSGLMRAGRPDEAAQECHWMTGAPLPQARQTVEALVEAPGGPAAMPPGWSGAVADAAPGRVAAG</sequence>
<keyword evidence="1" id="KW-0614">Plasmid</keyword>
<accession>A0AAU7U4E2</accession>
<geneLocation type="plasmid" evidence="1">
    <name>pDson04</name>
</geneLocation>